<evidence type="ECO:0000259" key="1">
    <source>
        <dbReference type="PROSITE" id="PS51725"/>
    </source>
</evidence>
<gene>
    <name evidence="2" type="ORF">OG563_00785</name>
</gene>
<evidence type="ECO:0000313" key="3">
    <source>
        <dbReference type="Proteomes" id="UP001432062"/>
    </source>
</evidence>
<protein>
    <submittedName>
        <fullName evidence="2">Antibiotic biosynthesis monooxygenase</fullName>
    </submittedName>
</protein>
<dbReference type="Gene3D" id="3.30.70.100">
    <property type="match status" value="1"/>
</dbReference>
<name>A0ABZ1YU70_9NOCA</name>
<dbReference type="PROSITE" id="PS51725">
    <property type="entry name" value="ABM"/>
    <property type="match status" value="1"/>
</dbReference>
<dbReference type="InterPro" id="IPR011008">
    <property type="entry name" value="Dimeric_a/b-barrel"/>
</dbReference>
<keyword evidence="2" id="KW-0560">Oxidoreductase</keyword>
<accession>A0ABZ1YU70</accession>
<dbReference type="Proteomes" id="UP001432062">
    <property type="component" value="Chromosome"/>
</dbReference>
<dbReference type="SUPFAM" id="SSF54909">
    <property type="entry name" value="Dimeric alpha+beta barrel"/>
    <property type="match status" value="1"/>
</dbReference>
<reference evidence="2" key="1">
    <citation type="submission" date="2022-10" db="EMBL/GenBank/DDBJ databases">
        <title>The complete genomes of actinobacterial strains from the NBC collection.</title>
        <authorList>
            <person name="Joergensen T.S."/>
            <person name="Alvarez Arevalo M."/>
            <person name="Sterndorff E.B."/>
            <person name="Faurdal D."/>
            <person name="Vuksanovic O."/>
            <person name="Mourched A.-S."/>
            <person name="Charusanti P."/>
            <person name="Shaw S."/>
            <person name="Blin K."/>
            <person name="Weber T."/>
        </authorList>
    </citation>
    <scope>NUCLEOTIDE SEQUENCE</scope>
    <source>
        <strain evidence="2">NBC_01482</strain>
    </source>
</reference>
<keyword evidence="3" id="KW-1185">Reference proteome</keyword>
<organism evidence="2 3">
    <name type="scientific">Nocardia vinacea</name>
    <dbReference type="NCBI Taxonomy" id="96468"/>
    <lineage>
        <taxon>Bacteria</taxon>
        <taxon>Bacillati</taxon>
        <taxon>Actinomycetota</taxon>
        <taxon>Actinomycetes</taxon>
        <taxon>Mycobacteriales</taxon>
        <taxon>Nocardiaceae</taxon>
        <taxon>Nocardia</taxon>
    </lineage>
</organism>
<sequence length="100" mass="11482">MFSRITSLKLRPGSRGEFLDVVSRSAAASVREEPGCLRFDVCADRVDPHRFFLYQVYIDEEAAEAHRFTEHFLAWRCAADRYVEPGTQVHYSTDVVINAK</sequence>
<keyword evidence="2" id="KW-0503">Monooxygenase</keyword>
<dbReference type="PANTHER" id="PTHR33336">
    <property type="entry name" value="QUINOL MONOOXYGENASE YGIN-RELATED"/>
    <property type="match status" value="1"/>
</dbReference>
<dbReference type="PANTHER" id="PTHR33336:SF3">
    <property type="entry name" value="ABM DOMAIN-CONTAINING PROTEIN"/>
    <property type="match status" value="1"/>
</dbReference>
<evidence type="ECO:0000313" key="2">
    <source>
        <dbReference type="EMBL" id="WUV46832.1"/>
    </source>
</evidence>
<dbReference type="InterPro" id="IPR007138">
    <property type="entry name" value="ABM_dom"/>
</dbReference>
<dbReference type="InterPro" id="IPR050744">
    <property type="entry name" value="AI-2_Isomerase_LsrG"/>
</dbReference>
<dbReference type="EMBL" id="CP109441">
    <property type="protein sequence ID" value="WUV46832.1"/>
    <property type="molecule type" value="Genomic_DNA"/>
</dbReference>
<dbReference type="GO" id="GO:0004497">
    <property type="term" value="F:monooxygenase activity"/>
    <property type="evidence" value="ECO:0007669"/>
    <property type="project" value="UniProtKB-KW"/>
</dbReference>
<proteinExistence type="predicted"/>
<dbReference type="RefSeq" id="WP_040700936.1">
    <property type="nucleotide sequence ID" value="NZ_CP109149.1"/>
</dbReference>
<feature type="domain" description="ABM" evidence="1">
    <location>
        <begin position="2"/>
        <end position="91"/>
    </location>
</feature>
<dbReference type="Pfam" id="PF03992">
    <property type="entry name" value="ABM"/>
    <property type="match status" value="1"/>
</dbReference>